<dbReference type="InterPro" id="IPR023296">
    <property type="entry name" value="Glyco_hydro_beta-prop_sf"/>
</dbReference>
<reference evidence="6" key="1">
    <citation type="submission" date="2022-01" db="EMBL/GenBank/DDBJ databases">
        <authorList>
            <person name="Criscuolo A."/>
        </authorList>
    </citation>
    <scope>NUCLEOTIDE SEQUENCE</scope>
    <source>
        <strain evidence="6">CIP111891</strain>
    </source>
</reference>
<name>A0ABN8FY89_9BACL</name>
<comment type="caution">
    <text evidence="6">The sequence shown here is derived from an EMBL/GenBank/DDBJ whole genome shotgun (WGS) entry which is preliminary data.</text>
</comment>
<comment type="pathway">
    <text evidence="1">Glycan metabolism; L-arabinan degradation.</text>
</comment>
<evidence type="ECO:0008006" key="8">
    <source>
        <dbReference type="Google" id="ProtNLM"/>
    </source>
</evidence>
<evidence type="ECO:0000256" key="5">
    <source>
        <dbReference type="RuleBase" id="RU361187"/>
    </source>
</evidence>
<dbReference type="Gene3D" id="2.115.10.20">
    <property type="entry name" value="Glycosyl hydrolase domain, family 43"/>
    <property type="match status" value="1"/>
</dbReference>
<proteinExistence type="inferred from homology"/>
<dbReference type="EMBL" id="CAKMMW010000001">
    <property type="protein sequence ID" value="CAH1191684.1"/>
    <property type="molecule type" value="Genomic_DNA"/>
</dbReference>
<dbReference type="PANTHER" id="PTHR43301:SF3">
    <property type="entry name" value="ARABINAN ENDO-1,5-ALPHA-L-ARABINOSIDASE A-RELATED"/>
    <property type="match status" value="1"/>
</dbReference>
<dbReference type="InterPro" id="IPR050727">
    <property type="entry name" value="GH43_arabinanases"/>
</dbReference>
<evidence type="ECO:0000313" key="7">
    <source>
        <dbReference type="Proteomes" id="UP000838821"/>
    </source>
</evidence>
<gene>
    <name evidence="6" type="ORF">PAECIP111891_00063</name>
</gene>
<organism evidence="6 7">
    <name type="scientific">Paenibacillus allorhizoplanae</name>
    <dbReference type="NCBI Taxonomy" id="2905648"/>
    <lineage>
        <taxon>Bacteria</taxon>
        <taxon>Bacillati</taxon>
        <taxon>Bacillota</taxon>
        <taxon>Bacilli</taxon>
        <taxon>Bacillales</taxon>
        <taxon>Paenibacillaceae</taxon>
        <taxon>Paenibacillus</taxon>
    </lineage>
</organism>
<dbReference type="SUPFAM" id="SSF75005">
    <property type="entry name" value="Arabinanase/levansucrase/invertase"/>
    <property type="match status" value="1"/>
</dbReference>
<accession>A0ABN8FY89</accession>
<sequence length="298" mass="33449">MAMIKNTQLQIRDPFVVPVVEEGQYYLFGSTDTNIWGKGTGFNVYVGRDLLEWEGPYAVFRPEADFYAENNFWAPEVHKYEDRYYMFATFRRKDNDLLGTAVLVSDSLLGPFTPHSEGPVTPKDWCSLDGTLFIDEEGLPWIVFCREWQQVADGQVCAVRLTKELKGTIGEPVVLFSASQASWPTAFQHTRYPGQDNYVTDGPSMYRTGTGVLLMLWASFINNTYALGVATSVSGTVLGPWVQEEEALFRSDGGHGMLFHAFDGSLMLAVHTPNQTPNEQPLFLKIEEMAGKLRVIGM</sequence>
<evidence type="ECO:0000256" key="2">
    <source>
        <dbReference type="ARBA" id="ARBA00009865"/>
    </source>
</evidence>
<dbReference type="CDD" id="cd08981">
    <property type="entry name" value="GH43_Bt1873-like"/>
    <property type="match status" value="1"/>
</dbReference>
<dbReference type="Pfam" id="PF04616">
    <property type="entry name" value="Glyco_hydro_43"/>
    <property type="match status" value="1"/>
</dbReference>
<protein>
    <recommendedName>
        <fullName evidence="8">Glycoside hydrolase</fullName>
    </recommendedName>
</protein>
<dbReference type="PANTHER" id="PTHR43301">
    <property type="entry name" value="ARABINAN ENDO-1,5-ALPHA-L-ARABINOSIDASE"/>
    <property type="match status" value="1"/>
</dbReference>
<dbReference type="InterPro" id="IPR006710">
    <property type="entry name" value="Glyco_hydro_43"/>
</dbReference>
<evidence type="ECO:0000256" key="1">
    <source>
        <dbReference type="ARBA" id="ARBA00004834"/>
    </source>
</evidence>
<comment type="similarity">
    <text evidence="2 5">Belongs to the glycosyl hydrolase 43 family.</text>
</comment>
<evidence type="ECO:0000313" key="6">
    <source>
        <dbReference type="EMBL" id="CAH1191684.1"/>
    </source>
</evidence>
<evidence type="ECO:0000256" key="4">
    <source>
        <dbReference type="ARBA" id="ARBA00023295"/>
    </source>
</evidence>
<keyword evidence="7" id="KW-1185">Reference proteome</keyword>
<evidence type="ECO:0000256" key="3">
    <source>
        <dbReference type="ARBA" id="ARBA00022801"/>
    </source>
</evidence>
<dbReference type="Proteomes" id="UP000838821">
    <property type="component" value="Unassembled WGS sequence"/>
</dbReference>
<keyword evidence="4 5" id="KW-0326">Glycosidase</keyword>
<keyword evidence="3 5" id="KW-0378">Hydrolase</keyword>